<evidence type="ECO:0000256" key="1">
    <source>
        <dbReference type="SAM" id="MobiDB-lite"/>
    </source>
</evidence>
<feature type="region of interest" description="Disordered" evidence="1">
    <location>
        <begin position="1"/>
        <end position="35"/>
    </location>
</feature>
<proteinExistence type="predicted"/>
<organism evidence="2 3">
    <name type="scientific">Extremus antarcticus</name>
    <dbReference type="NCBI Taxonomy" id="702011"/>
    <lineage>
        <taxon>Eukaryota</taxon>
        <taxon>Fungi</taxon>
        <taxon>Dikarya</taxon>
        <taxon>Ascomycota</taxon>
        <taxon>Pezizomycotina</taxon>
        <taxon>Dothideomycetes</taxon>
        <taxon>Dothideomycetidae</taxon>
        <taxon>Mycosphaerellales</taxon>
        <taxon>Extremaceae</taxon>
        <taxon>Extremus</taxon>
    </lineage>
</organism>
<name>A0AAJ0G816_9PEZI</name>
<dbReference type="AlphaFoldDB" id="A0AAJ0G816"/>
<feature type="compositionally biased region" description="Acidic residues" evidence="1">
    <location>
        <begin position="17"/>
        <end position="35"/>
    </location>
</feature>
<sequence length="101" mass="10998">MASKPPCDYIDEGSSSPDEDDSEFFSSAGEDDDGNYDMFTGAVVSTVGDTTFDQSRTELLDDTIECRSSVTSVENPEHHLAISYAWGEIATHDSHLDPTDL</sequence>
<dbReference type="EMBL" id="JAWDJX010000024">
    <property type="protein sequence ID" value="KAK3051736.1"/>
    <property type="molecule type" value="Genomic_DNA"/>
</dbReference>
<dbReference type="Proteomes" id="UP001271007">
    <property type="component" value="Unassembled WGS sequence"/>
</dbReference>
<protein>
    <submittedName>
        <fullName evidence="2">Uncharacterized protein</fullName>
    </submittedName>
</protein>
<comment type="caution">
    <text evidence="2">The sequence shown here is derived from an EMBL/GenBank/DDBJ whole genome shotgun (WGS) entry which is preliminary data.</text>
</comment>
<accession>A0AAJ0G816</accession>
<keyword evidence="3" id="KW-1185">Reference proteome</keyword>
<evidence type="ECO:0000313" key="2">
    <source>
        <dbReference type="EMBL" id="KAK3051736.1"/>
    </source>
</evidence>
<gene>
    <name evidence="2" type="ORF">LTR09_007036</name>
</gene>
<reference evidence="2" key="1">
    <citation type="submission" date="2023-04" db="EMBL/GenBank/DDBJ databases">
        <title>Black Yeasts Isolated from many extreme environments.</title>
        <authorList>
            <person name="Coleine C."/>
            <person name="Stajich J.E."/>
            <person name="Selbmann L."/>
        </authorList>
    </citation>
    <scope>NUCLEOTIDE SEQUENCE</scope>
    <source>
        <strain evidence="2">CCFEE 5312</strain>
    </source>
</reference>
<evidence type="ECO:0000313" key="3">
    <source>
        <dbReference type="Proteomes" id="UP001271007"/>
    </source>
</evidence>